<evidence type="ECO:0000256" key="6">
    <source>
        <dbReference type="ARBA" id="ARBA00022729"/>
    </source>
</evidence>
<dbReference type="SUPFAM" id="SSF54117">
    <property type="entry name" value="Interleukin 8-like chemokines"/>
    <property type="match status" value="1"/>
</dbReference>
<dbReference type="SMART" id="SM00199">
    <property type="entry name" value="SCY"/>
    <property type="match status" value="1"/>
</dbReference>
<evidence type="ECO:0000256" key="8">
    <source>
        <dbReference type="SAM" id="SignalP"/>
    </source>
</evidence>
<dbReference type="HOGENOM" id="CLU_141716_1_1_1"/>
<evidence type="ECO:0000256" key="3">
    <source>
        <dbReference type="ARBA" id="ARBA00022500"/>
    </source>
</evidence>
<evidence type="ECO:0000259" key="9">
    <source>
        <dbReference type="SMART" id="SM00199"/>
    </source>
</evidence>
<dbReference type="FunCoup" id="G1TN23">
    <property type="interactions" value="201"/>
</dbReference>
<evidence type="ECO:0000313" key="10">
    <source>
        <dbReference type="Ensembl" id="ENSOCUP00000018391.3"/>
    </source>
</evidence>
<dbReference type="GO" id="GO:0006954">
    <property type="term" value="P:inflammatory response"/>
    <property type="evidence" value="ECO:0007669"/>
    <property type="project" value="TreeGrafter"/>
</dbReference>
<dbReference type="Ensembl" id="ENSOCUT00000025666.3">
    <property type="protein sequence ID" value="ENSOCUP00000018391.3"/>
    <property type="gene ID" value="ENSOCUG00000021311.3"/>
</dbReference>
<dbReference type="PANTHER" id="PTHR12015">
    <property type="entry name" value="SMALL INDUCIBLE CYTOKINE A"/>
    <property type="match status" value="1"/>
</dbReference>
<feature type="domain" description="Chemokine interleukin-8-like" evidence="9">
    <location>
        <begin position="30"/>
        <end position="89"/>
    </location>
</feature>
<dbReference type="GO" id="GO:0070098">
    <property type="term" value="P:chemokine-mediated signaling pathway"/>
    <property type="evidence" value="ECO:0007669"/>
    <property type="project" value="TreeGrafter"/>
</dbReference>
<dbReference type="GO" id="GO:0030335">
    <property type="term" value="P:positive regulation of cell migration"/>
    <property type="evidence" value="ECO:0007669"/>
    <property type="project" value="TreeGrafter"/>
</dbReference>
<dbReference type="InterPro" id="IPR039809">
    <property type="entry name" value="Chemokine_b/g/d"/>
</dbReference>
<dbReference type="GO" id="GO:0048245">
    <property type="term" value="P:eosinophil chemotaxis"/>
    <property type="evidence" value="ECO:0007669"/>
    <property type="project" value="TreeGrafter"/>
</dbReference>
<evidence type="ECO:0000256" key="2">
    <source>
        <dbReference type="ARBA" id="ARBA00010868"/>
    </source>
</evidence>
<dbReference type="CDD" id="cd00272">
    <property type="entry name" value="Chemokine_CC"/>
    <property type="match status" value="1"/>
</dbReference>
<keyword evidence="5" id="KW-0964">Secreted</keyword>
<dbReference type="Pfam" id="PF00048">
    <property type="entry name" value="IL8"/>
    <property type="match status" value="1"/>
</dbReference>
<dbReference type="GO" id="GO:0005615">
    <property type="term" value="C:extracellular space"/>
    <property type="evidence" value="ECO:0007669"/>
    <property type="project" value="UniProtKB-KW"/>
</dbReference>
<reference evidence="10 11" key="1">
    <citation type="journal article" date="2011" name="Nature">
        <title>A high-resolution map of human evolutionary constraint using 29 mammals.</title>
        <authorList>
            <person name="Lindblad-Toh K."/>
            <person name="Garber M."/>
            <person name="Zuk O."/>
            <person name="Lin M.F."/>
            <person name="Parker B.J."/>
            <person name="Washietl S."/>
            <person name="Kheradpour P."/>
            <person name="Ernst J."/>
            <person name="Jordan G."/>
            <person name="Mauceli E."/>
            <person name="Ward L.D."/>
            <person name="Lowe C.B."/>
            <person name="Holloway A.K."/>
            <person name="Clamp M."/>
            <person name="Gnerre S."/>
            <person name="Alfoldi J."/>
            <person name="Beal K."/>
            <person name="Chang J."/>
            <person name="Clawson H."/>
            <person name="Cuff J."/>
            <person name="Di Palma F."/>
            <person name="Fitzgerald S."/>
            <person name="Flicek P."/>
            <person name="Guttman M."/>
            <person name="Hubisz M.J."/>
            <person name="Jaffe D.B."/>
            <person name="Jungreis I."/>
            <person name="Kent W.J."/>
            <person name="Kostka D."/>
            <person name="Lara M."/>
            <person name="Martins A.L."/>
            <person name="Massingham T."/>
            <person name="Moltke I."/>
            <person name="Raney B.J."/>
            <person name="Rasmussen M.D."/>
            <person name="Robinson J."/>
            <person name="Stark A."/>
            <person name="Vilella A.J."/>
            <person name="Wen J."/>
            <person name="Xie X."/>
            <person name="Zody M.C."/>
            <person name="Baldwin J."/>
            <person name="Bloom T."/>
            <person name="Chin C.W."/>
            <person name="Heiman D."/>
            <person name="Nicol R."/>
            <person name="Nusbaum C."/>
            <person name="Young S."/>
            <person name="Wilkinson J."/>
            <person name="Worley K.C."/>
            <person name="Kovar C.L."/>
            <person name="Muzny D.M."/>
            <person name="Gibbs R.A."/>
            <person name="Cree A."/>
            <person name="Dihn H.H."/>
            <person name="Fowler G."/>
            <person name="Jhangiani S."/>
            <person name="Joshi V."/>
            <person name="Lee S."/>
            <person name="Lewis L.R."/>
            <person name="Nazareth L.V."/>
            <person name="Okwuonu G."/>
            <person name="Santibanez J."/>
            <person name="Warren W.C."/>
            <person name="Mardis E.R."/>
            <person name="Weinstock G.M."/>
            <person name="Wilson R.K."/>
            <person name="Delehaunty K."/>
            <person name="Dooling D."/>
            <person name="Fronik C."/>
            <person name="Fulton L."/>
            <person name="Fulton B."/>
            <person name="Graves T."/>
            <person name="Minx P."/>
            <person name="Sodergren E."/>
            <person name="Birney E."/>
            <person name="Margulies E.H."/>
            <person name="Herrero J."/>
            <person name="Green E.D."/>
            <person name="Haussler D."/>
            <person name="Siepel A."/>
            <person name="Goldman N."/>
            <person name="Pollard K.S."/>
            <person name="Pedersen J.S."/>
            <person name="Lander E.S."/>
            <person name="Kellis M."/>
        </authorList>
    </citation>
    <scope>NUCLEOTIDE SEQUENCE [LARGE SCALE GENOMIC DNA]</scope>
    <source>
        <strain evidence="11">Thorbecke</strain>
    </source>
</reference>
<reference evidence="10" key="2">
    <citation type="submission" date="2025-08" db="UniProtKB">
        <authorList>
            <consortium name="Ensembl"/>
        </authorList>
    </citation>
    <scope>IDENTIFICATION</scope>
    <source>
        <strain evidence="10">Thorbecke</strain>
    </source>
</reference>
<keyword evidence="7" id="KW-1015">Disulfide bond</keyword>
<dbReference type="FunFam" id="2.40.50.40:FF:000002">
    <property type="entry name" value="C-C motif chemokine"/>
    <property type="match status" value="1"/>
</dbReference>
<dbReference type="Gene3D" id="2.40.50.40">
    <property type="match status" value="1"/>
</dbReference>
<evidence type="ECO:0000256" key="1">
    <source>
        <dbReference type="ARBA" id="ARBA00004613"/>
    </source>
</evidence>
<dbReference type="eggNOG" id="ENOG502S6ZP">
    <property type="taxonomic scope" value="Eukaryota"/>
</dbReference>
<evidence type="ECO:0000256" key="7">
    <source>
        <dbReference type="ARBA" id="ARBA00023157"/>
    </source>
</evidence>
<dbReference type="PaxDb" id="9986-ENSOCUP00000018391"/>
<sequence length="116" mass="12603">MAGPATIAASLLLLALSAHHFTPAGTVVIPSSCCMNFIPKKIPESQVVSYQLSSGSVCPRAGVIFTTKKDYRVCGDPKQQWVQSYVRDLVAKWRRPSTGARAADVRRDACLRQPTV</sequence>
<keyword evidence="3" id="KW-0145">Chemotaxis</keyword>
<organism evidence="10 11">
    <name type="scientific">Oryctolagus cuniculus</name>
    <name type="common">Rabbit</name>
    <dbReference type="NCBI Taxonomy" id="9986"/>
    <lineage>
        <taxon>Eukaryota</taxon>
        <taxon>Metazoa</taxon>
        <taxon>Chordata</taxon>
        <taxon>Craniata</taxon>
        <taxon>Vertebrata</taxon>
        <taxon>Euteleostomi</taxon>
        <taxon>Mammalia</taxon>
        <taxon>Eutheria</taxon>
        <taxon>Euarchontoglires</taxon>
        <taxon>Glires</taxon>
        <taxon>Lagomorpha</taxon>
        <taxon>Leporidae</taxon>
        <taxon>Oryctolagus</taxon>
    </lineage>
</organism>
<dbReference type="Proteomes" id="UP000001811">
    <property type="component" value="Unplaced"/>
</dbReference>
<dbReference type="Bgee" id="ENSOCUG00000021311">
    <property type="expression patterns" value="Expressed in testis and 8 other cell types or tissues"/>
</dbReference>
<evidence type="ECO:0000256" key="5">
    <source>
        <dbReference type="ARBA" id="ARBA00022525"/>
    </source>
</evidence>
<dbReference type="InParanoid" id="G1TN23"/>
<feature type="signal peptide" evidence="8">
    <location>
        <begin position="1"/>
        <end position="26"/>
    </location>
</feature>
<name>G1TN23_RABIT</name>
<keyword evidence="11" id="KW-1185">Reference proteome</keyword>
<keyword evidence="4" id="KW-0202">Cytokine</keyword>
<dbReference type="AlphaFoldDB" id="G1TN23"/>
<accession>G1TN23</accession>
<dbReference type="STRING" id="9986.ENSOCUP00000018391"/>
<dbReference type="GeneTree" id="ENSGT01100000263482"/>
<proteinExistence type="inferred from homology"/>
<dbReference type="InterPro" id="IPR001811">
    <property type="entry name" value="Chemokine_IL8-like_dom"/>
</dbReference>
<dbReference type="SMR" id="G1TN23"/>
<dbReference type="InterPro" id="IPR036048">
    <property type="entry name" value="Interleukin_8-like_sf"/>
</dbReference>
<dbReference type="PANTHER" id="PTHR12015:SF100">
    <property type="entry name" value="C-C MOTIF CHEMOKINE 24"/>
    <property type="match status" value="1"/>
</dbReference>
<comment type="subcellular location">
    <subcellularLocation>
        <location evidence="1">Secreted</location>
    </subcellularLocation>
</comment>
<dbReference type="GO" id="GO:0048020">
    <property type="term" value="F:CCR chemokine receptor binding"/>
    <property type="evidence" value="ECO:0007669"/>
    <property type="project" value="TreeGrafter"/>
</dbReference>
<keyword evidence="6 8" id="KW-0732">Signal</keyword>
<comment type="similarity">
    <text evidence="2">Belongs to the intercrine beta (chemokine CC) family.</text>
</comment>
<feature type="chain" id="PRO_5023866271" description="Chemokine interleukin-8-like domain-containing protein" evidence="8">
    <location>
        <begin position="27"/>
        <end position="116"/>
    </location>
</feature>
<dbReference type="GO" id="GO:0008009">
    <property type="term" value="F:chemokine activity"/>
    <property type="evidence" value="ECO:0007669"/>
    <property type="project" value="InterPro"/>
</dbReference>
<reference evidence="10" key="3">
    <citation type="submission" date="2025-09" db="UniProtKB">
        <authorList>
            <consortium name="Ensembl"/>
        </authorList>
    </citation>
    <scope>IDENTIFICATION</scope>
    <source>
        <strain evidence="10">Thorbecke</strain>
    </source>
</reference>
<evidence type="ECO:0000313" key="11">
    <source>
        <dbReference type="Proteomes" id="UP000001811"/>
    </source>
</evidence>
<dbReference type="GO" id="GO:0061844">
    <property type="term" value="P:antimicrobial humoral immune response mediated by antimicrobial peptide"/>
    <property type="evidence" value="ECO:0007669"/>
    <property type="project" value="TreeGrafter"/>
</dbReference>
<protein>
    <recommendedName>
        <fullName evidence="9">Chemokine interleukin-8-like domain-containing protein</fullName>
    </recommendedName>
</protein>
<evidence type="ECO:0000256" key="4">
    <source>
        <dbReference type="ARBA" id="ARBA00022514"/>
    </source>
</evidence>